<feature type="region of interest" description="Disordered" evidence="1">
    <location>
        <begin position="119"/>
        <end position="233"/>
    </location>
</feature>
<feature type="compositionally biased region" description="Low complexity" evidence="1">
    <location>
        <begin position="202"/>
        <end position="211"/>
    </location>
</feature>
<organism evidence="3 4">
    <name type="scientific">Bathycoccus prasinos</name>
    <dbReference type="NCBI Taxonomy" id="41875"/>
    <lineage>
        <taxon>Eukaryota</taxon>
        <taxon>Viridiplantae</taxon>
        <taxon>Chlorophyta</taxon>
        <taxon>Mamiellophyceae</taxon>
        <taxon>Mamiellales</taxon>
        <taxon>Bathycoccaceae</taxon>
        <taxon>Bathycoccus</taxon>
    </lineage>
</organism>
<protein>
    <submittedName>
        <fullName evidence="3">Enhanced disease resistance 1</fullName>
    </submittedName>
</protein>
<dbReference type="STRING" id="41875.K8F1W3"/>
<dbReference type="InterPro" id="IPR036869">
    <property type="entry name" value="J_dom_sf"/>
</dbReference>
<feature type="compositionally biased region" description="Basic and acidic residues" evidence="1">
    <location>
        <begin position="19"/>
        <end position="30"/>
    </location>
</feature>
<feature type="compositionally biased region" description="Basic and acidic residues" evidence="1">
    <location>
        <begin position="178"/>
        <end position="200"/>
    </location>
</feature>
<dbReference type="PROSITE" id="PS50076">
    <property type="entry name" value="DNAJ_2"/>
    <property type="match status" value="1"/>
</dbReference>
<feature type="region of interest" description="Disordered" evidence="1">
    <location>
        <begin position="578"/>
        <end position="603"/>
    </location>
</feature>
<feature type="compositionally biased region" description="Basic residues" evidence="1">
    <location>
        <begin position="128"/>
        <end position="139"/>
    </location>
</feature>
<dbReference type="Proteomes" id="UP000198341">
    <property type="component" value="Chromosome 7"/>
</dbReference>
<name>K8F1W3_9CHLO</name>
<sequence length="764" mass="83797">MDVVRGLFKKKGLSSSEANKNDSFRNRYANDESLDEDFNWTATATAGATATASEGGGEGAPRNTNTNNPPPLYEHRPPPRTRTTVSIEDEREILAAAAKAGIRINGRVPEVGDFFAQAAAAGEPAPTRTRRHRRWIRKRRENEKEATRRYHREDREEGVVGGGGGEEDEGVGVARAYPRGEDERFEEETRRAMEESRRAWDAAAAAAAAAASGSNNSGSHSRTRDRNDENDEDEEKLMKIASEMSKAANGEKLNSIQRLVSDLDINSRLKAANVNKTASGAAALEASTGRSVGRKFAARFHLTRCLSEFDVLDENADGFYDFWRDENSSTSLLFGGEDAPLPDLGELLSLRKQGASNDTPNEEHAIAYVVDRKSDDILNSLDELARKIHAQDPSDVVARAKALAMLVSNRLGGACETETKAFSIRATAMRDETKLKKINASCVVHIGHLSIGAEKQRAILFKALSSYAEVPCRLLRGGVYCDGDEDCAKIFIVNSSSDNATNGASRQTSDDEAFFASLGNDVDVRQIDLLRNVGKMTSPGGGAGGKKPLSSVEKEFFSASTDSASANDINFDFFSASNGGGEAKKKAPPSSSNFNEQKPRSHEKDLFDDMISTASTPSSSSASLFDLSEVKMKTSAVPAKTSLTPKEEAAEKKRILIRRQAERILEVQEAEEEKEHTREIELKFRHKFHKKWDKVVKNLSLGETLEVFGVEVKDKKSTNELRKAYRRALLKFHPDRLARGGVSVHDKVNGEEIFKIINGKMENS</sequence>
<dbReference type="KEGG" id="bpg:Bathy07g01560"/>
<keyword evidence="4" id="KW-1185">Reference proteome</keyword>
<dbReference type="RefSeq" id="XP_007511997.1">
    <property type="nucleotide sequence ID" value="XM_007511935.1"/>
</dbReference>
<feature type="region of interest" description="Disordered" evidence="1">
    <location>
        <begin position="1"/>
        <end position="85"/>
    </location>
</feature>
<evidence type="ECO:0000259" key="2">
    <source>
        <dbReference type="PROSITE" id="PS50076"/>
    </source>
</evidence>
<dbReference type="eggNOG" id="KOG0192">
    <property type="taxonomic scope" value="Eukaryota"/>
</dbReference>
<feature type="compositionally biased region" description="Basic and acidic residues" evidence="1">
    <location>
        <begin position="140"/>
        <end position="158"/>
    </location>
</feature>
<evidence type="ECO:0000256" key="1">
    <source>
        <dbReference type="SAM" id="MobiDB-lite"/>
    </source>
</evidence>
<dbReference type="Pfam" id="PF14381">
    <property type="entry name" value="EDR1_CTR1_ARMC3_pept"/>
    <property type="match status" value="1"/>
</dbReference>
<dbReference type="CDD" id="cd06257">
    <property type="entry name" value="DnaJ"/>
    <property type="match status" value="1"/>
</dbReference>
<dbReference type="InterPro" id="IPR001623">
    <property type="entry name" value="DnaJ_domain"/>
</dbReference>
<feature type="compositionally biased region" description="Low complexity" evidence="1">
    <location>
        <begin position="41"/>
        <end position="53"/>
    </location>
</feature>
<evidence type="ECO:0000313" key="3">
    <source>
        <dbReference type="EMBL" id="CCO66085.1"/>
    </source>
</evidence>
<evidence type="ECO:0000313" key="4">
    <source>
        <dbReference type="Proteomes" id="UP000198341"/>
    </source>
</evidence>
<dbReference type="SUPFAM" id="SSF46565">
    <property type="entry name" value="Chaperone J-domain"/>
    <property type="match status" value="1"/>
</dbReference>
<proteinExistence type="predicted"/>
<dbReference type="AlphaFoldDB" id="K8F1W3"/>
<dbReference type="InterPro" id="IPR055164">
    <property type="entry name" value="EDR1/CTR1/ARMC3-like_pept-like"/>
</dbReference>
<accession>K8F1W3</accession>
<dbReference type="Gene3D" id="1.10.287.110">
    <property type="entry name" value="DnaJ domain"/>
    <property type="match status" value="1"/>
</dbReference>
<dbReference type="GeneID" id="19014646"/>
<feature type="domain" description="J" evidence="2">
    <location>
        <begin position="703"/>
        <end position="764"/>
    </location>
</feature>
<dbReference type="EMBL" id="FO082272">
    <property type="protein sequence ID" value="CCO66085.1"/>
    <property type="molecule type" value="Genomic_DNA"/>
</dbReference>
<gene>
    <name evidence="3" type="ORF">Bathy07g01560</name>
</gene>
<reference evidence="3 4" key="1">
    <citation type="submission" date="2011-10" db="EMBL/GenBank/DDBJ databases">
        <authorList>
            <person name="Genoscope - CEA"/>
        </authorList>
    </citation>
    <scope>NUCLEOTIDE SEQUENCE [LARGE SCALE GENOMIC DNA]</scope>
    <source>
        <strain evidence="3 4">RCC 1105</strain>
    </source>
</reference>
<dbReference type="OrthoDB" id="498970at2759"/>